<dbReference type="SUPFAM" id="SSF51445">
    <property type="entry name" value="(Trans)glycosidases"/>
    <property type="match status" value="1"/>
</dbReference>
<gene>
    <name evidence="7" type="ORF">JCM9152_832</name>
</gene>
<dbReference type="InterPro" id="IPR025887">
    <property type="entry name" value="Glyco_hydro_31_N_dom"/>
</dbReference>
<dbReference type="InterPro" id="IPR011013">
    <property type="entry name" value="Gal_mutarotase_sf_dom"/>
</dbReference>
<organism evidence="7 8">
    <name type="scientific">Halalkalibacter hemicellulosilyticusJCM 9152</name>
    <dbReference type="NCBI Taxonomy" id="1236971"/>
    <lineage>
        <taxon>Bacteria</taxon>
        <taxon>Bacillati</taxon>
        <taxon>Bacillota</taxon>
        <taxon>Bacilli</taxon>
        <taxon>Bacillales</taxon>
        <taxon>Bacillaceae</taxon>
        <taxon>Halalkalibacter</taxon>
    </lineage>
</organism>
<dbReference type="PANTHER" id="PTHR22762">
    <property type="entry name" value="ALPHA-GLUCOSIDASE"/>
    <property type="match status" value="1"/>
</dbReference>
<comment type="similarity">
    <text evidence="1 2">Belongs to the glycosyl hydrolase 31 family.</text>
</comment>
<dbReference type="Proteomes" id="UP000018895">
    <property type="component" value="Unassembled WGS sequence"/>
</dbReference>
<evidence type="ECO:0000259" key="3">
    <source>
        <dbReference type="Pfam" id="PF01055"/>
    </source>
</evidence>
<feature type="domain" description="Glycosyl hydrolase family 31 C-terminal" evidence="6">
    <location>
        <begin position="601"/>
        <end position="688"/>
    </location>
</feature>
<dbReference type="Gene3D" id="2.60.40.1180">
    <property type="entry name" value="Golgi alpha-mannosidase II"/>
    <property type="match status" value="2"/>
</dbReference>
<dbReference type="Pfam" id="PF13802">
    <property type="entry name" value="Gal_mutarotas_2"/>
    <property type="match status" value="1"/>
</dbReference>
<dbReference type="RefSeq" id="WP_035341072.1">
    <property type="nucleotide sequence ID" value="NZ_BAUU01000004.1"/>
</dbReference>
<dbReference type="AlphaFoldDB" id="W4QC07"/>
<dbReference type="InterPro" id="IPR013780">
    <property type="entry name" value="Glyco_hydro_b"/>
</dbReference>
<evidence type="ECO:0000259" key="4">
    <source>
        <dbReference type="Pfam" id="PF13802"/>
    </source>
</evidence>
<dbReference type="Pfam" id="PF21365">
    <property type="entry name" value="Glyco_hydro_31_3rd"/>
    <property type="match status" value="1"/>
</dbReference>
<proteinExistence type="inferred from homology"/>
<accession>W4QC07</accession>
<keyword evidence="8" id="KW-1185">Reference proteome</keyword>
<feature type="domain" description="Glycoside hydrolase family 31 TIM barrel" evidence="3">
    <location>
        <begin position="265"/>
        <end position="592"/>
    </location>
</feature>
<sequence length="799" mass="93526">MNYSKKQFTVNKITEEGLHFINRIKDIEISILILEQNIFRVLLKKNNELNMKNTWLVAPGMEDIPFEGRDRMDLSPFSLPTFKYEENDNEVSIFTDKLKVLVQLDGFILTWFENRNNHWHEIAGDRKTQSYNHDGSLGNGIFHYMKRDLEDKYYGLGEKTGNLNRHGRRYRMMNLDPMGYDPIHTDPLYKHIPFYFTRTKERSWYGIFYDNTSTSTFDMGNELDNYHGFYRYYHSEGGDLDYYMIQGYQASEVVETFSWLTGQTALFPKWSLGYSGSTMTYTDAENAQEQLYQFLEDCKRYDIPCDSFQLSSGYTSIENKRYVFNWNKSKFPSPKQFTADFHEAGVKLCANIKPALLHDHPKYEELKQGEMFIKDSEGEREEVVQFWDDVGAYLDFTNFDTIKWWKENIKEQLLELGIDSTWNDNNEFELWNSDAKVNGFGTPVNIGAIRPIQPLLMMKASFEAQKDFDSYTRPYLISRSGCPGMQRYAQTWTGDNRTSWDSLKFNIKTGLGLSLSGIYNIGHDVGGFAGRKPEPELFIRWIQNGIFHPRFTIHSWNDDKSVNVPWMYPEIIKPVSELMKFRVKMIPYFYHLMYESHTKYKPIIKPTFYQFPEDEKTFEENDDFMVGDYLLVASVVEKGAQQREVYLPLNQKGWYDFHTEMKYDAGQTIVLPAPYNSTPLMVQAGSIVPINDHEITFENKNEESRGFVCYPHFEVGETSFSLYEDDGLTNEYKNGEKSFVNVTMKCSSKEIHIEVKKKGQFVLPYDTVRVYLTKGETRKIIVNGDRIGTDSDLVFEIQL</sequence>
<dbReference type="SUPFAM" id="SSF51011">
    <property type="entry name" value="Glycosyl hydrolase domain"/>
    <property type="match status" value="1"/>
</dbReference>
<feature type="domain" description="DUF5110" evidence="5">
    <location>
        <begin position="716"/>
        <end position="772"/>
    </location>
</feature>
<evidence type="ECO:0000313" key="8">
    <source>
        <dbReference type="Proteomes" id="UP000018895"/>
    </source>
</evidence>
<keyword evidence="2" id="KW-0326">Glycosidase</keyword>
<dbReference type="Gene3D" id="3.20.20.80">
    <property type="entry name" value="Glycosidases"/>
    <property type="match status" value="1"/>
</dbReference>
<dbReference type="InterPro" id="IPR017853">
    <property type="entry name" value="GH"/>
</dbReference>
<name>W4QC07_9BACI</name>
<protein>
    <submittedName>
        <fullName evidence="7">Alpha-glucosidase</fullName>
    </submittedName>
</protein>
<dbReference type="EMBL" id="BAUU01000004">
    <property type="protein sequence ID" value="GAE29472.1"/>
    <property type="molecule type" value="Genomic_DNA"/>
</dbReference>
<dbReference type="Pfam" id="PF01055">
    <property type="entry name" value="Glyco_hydro_31_2nd"/>
    <property type="match status" value="1"/>
</dbReference>
<dbReference type="InterPro" id="IPR048395">
    <property type="entry name" value="Glyco_hydro_31_C"/>
</dbReference>
<evidence type="ECO:0000256" key="2">
    <source>
        <dbReference type="RuleBase" id="RU361185"/>
    </source>
</evidence>
<dbReference type="InterPro" id="IPR033403">
    <property type="entry name" value="DUF5110"/>
</dbReference>
<evidence type="ECO:0000256" key="1">
    <source>
        <dbReference type="ARBA" id="ARBA00007806"/>
    </source>
</evidence>
<keyword evidence="2" id="KW-0378">Hydrolase</keyword>
<dbReference type="GO" id="GO:0005975">
    <property type="term" value="P:carbohydrate metabolic process"/>
    <property type="evidence" value="ECO:0007669"/>
    <property type="project" value="InterPro"/>
</dbReference>
<feature type="domain" description="Glycoside hydrolase family 31 N-terminal" evidence="4">
    <location>
        <begin position="29"/>
        <end position="218"/>
    </location>
</feature>
<dbReference type="CDD" id="cd14752">
    <property type="entry name" value="GH31_N"/>
    <property type="match status" value="1"/>
</dbReference>
<dbReference type="OrthoDB" id="176168at2"/>
<evidence type="ECO:0000259" key="5">
    <source>
        <dbReference type="Pfam" id="PF17137"/>
    </source>
</evidence>
<evidence type="ECO:0000313" key="7">
    <source>
        <dbReference type="EMBL" id="GAE29472.1"/>
    </source>
</evidence>
<dbReference type="GO" id="GO:0030246">
    <property type="term" value="F:carbohydrate binding"/>
    <property type="evidence" value="ECO:0007669"/>
    <property type="project" value="InterPro"/>
</dbReference>
<comment type="caution">
    <text evidence="7">The sequence shown here is derived from an EMBL/GenBank/DDBJ whole genome shotgun (WGS) entry which is preliminary data.</text>
</comment>
<dbReference type="STRING" id="1236971.JCM9152_832"/>
<dbReference type="GO" id="GO:0004553">
    <property type="term" value="F:hydrolase activity, hydrolyzing O-glycosyl compounds"/>
    <property type="evidence" value="ECO:0007669"/>
    <property type="project" value="InterPro"/>
</dbReference>
<evidence type="ECO:0000259" key="6">
    <source>
        <dbReference type="Pfam" id="PF21365"/>
    </source>
</evidence>
<dbReference type="CDD" id="cd06599">
    <property type="entry name" value="GH31_glycosidase_Aec37"/>
    <property type="match status" value="1"/>
</dbReference>
<dbReference type="Pfam" id="PF17137">
    <property type="entry name" value="DUF5110"/>
    <property type="match status" value="1"/>
</dbReference>
<dbReference type="Gene3D" id="2.60.40.1760">
    <property type="entry name" value="glycosyl hydrolase (family 31)"/>
    <property type="match status" value="1"/>
</dbReference>
<dbReference type="SUPFAM" id="SSF74650">
    <property type="entry name" value="Galactose mutarotase-like"/>
    <property type="match status" value="1"/>
</dbReference>
<reference evidence="7" key="1">
    <citation type="journal article" date="2014" name="Genome Announc.">
        <title>Draft Genome Sequences of Three Alkaliphilic Bacillus Strains, Bacillus wakoensis JCM 9140T, Bacillus akibai JCM 9157T, and Bacillus hemicellulosilyticus JCM 9152T.</title>
        <authorList>
            <person name="Yuki M."/>
            <person name="Oshima K."/>
            <person name="Suda W."/>
            <person name="Oshida Y."/>
            <person name="Kitamura K."/>
            <person name="Iida T."/>
            <person name="Hattori M."/>
            <person name="Ohkuma M."/>
        </authorList>
    </citation>
    <scope>NUCLEOTIDE SEQUENCE [LARGE SCALE GENOMIC DNA]</scope>
    <source>
        <strain evidence="7">JCM 9152</strain>
    </source>
</reference>
<dbReference type="PANTHER" id="PTHR22762:SF165">
    <property type="entry name" value="PUTATIVE (AFU_ORTHOLOGUE AFUA_1G06560)-RELATED"/>
    <property type="match status" value="1"/>
</dbReference>
<dbReference type="InterPro" id="IPR000322">
    <property type="entry name" value="Glyco_hydro_31_TIM"/>
</dbReference>